<evidence type="ECO:0000313" key="2">
    <source>
        <dbReference type="Proteomes" id="UP000277204"/>
    </source>
</evidence>
<reference evidence="1 2" key="1">
    <citation type="submission" date="2018-11" db="EMBL/GenBank/DDBJ databases">
        <authorList>
            <consortium name="Pathogen Informatics"/>
        </authorList>
    </citation>
    <scope>NUCLEOTIDE SEQUENCE [LARGE SCALE GENOMIC DNA]</scope>
    <source>
        <strain evidence="1 2">Zambia</strain>
    </source>
</reference>
<evidence type="ECO:0000313" key="1">
    <source>
        <dbReference type="EMBL" id="VDO60560.1"/>
    </source>
</evidence>
<gene>
    <name evidence="1" type="ORF">SMRZ_LOCUS4216</name>
</gene>
<proteinExistence type="predicted"/>
<sequence length="48" mass="5571">MIKSLATVLHYLSDPRERESGRTNRSQPFADFFRAMTPCHTRTTSPLF</sequence>
<keyword evidence="2" id="KW-1185">Reference proteome</keyword>
<protein>
    <submittedName>
        <fullName evidence="1">Uncharacterized protein</fullName>
    </submittedName>
</protein>
<organism evidence="1 2">
    <name type="scientific">Schistosoma margrebowiei</name>
    <dbReference type="NCBI Taxonomy" id="48269"/>
    <lineage>
        <taxon>Eukaryota</taxon>
        <taxon>Metazoa</taxon>
        <taxon>Spiralia</taxon>
        <taxon>Lophotrochozoa</taxon>
        <taxon>Platyhelminthes</taxon>
        <taxon>Trematoda</taxon>
        <taxon>Digenea</taxon>
        <taxon>Strigeidida</taxon>
        <taxon>Schistosomatoidea</taxon>
        <taxon>Schistosomatidae</taxon>
        <taxon>Schistosoma</taxon>
    </lineage>
</organism>
<dbReference type="Proteomes" id="UP000277204">
    <property type="component" value="Unassembled WGS sequence"/>
</dbReference>
<accession>A0A3P7WHI5</accession>
<dbReference type="AlphaFoldDB" id="A0A3P7WHI5"/>
<name>A0A3P7WHI5_9TREM</name>
<dbReference type="EMBL" id="UZAI01001312">
    <property type="protein sequence ID" value="VDO60560.1"/>
    <property type="molecule type" value="Genomic_DNA"/>
</dbReference>